<dbReference type="Gene3D" id="3.30.700.10">
    <property type="entry name" value="Glycoprotein, Type 4 Pilin"/>
    <property type="match status" value="1"/>
</dbReference>
<organism evidence="3 4">
    <name type="scientific">Thiohalophilus thiocyanatoxydans</name>
    <dbReference type="NCBI Taxonomy" id="381308"/>
    <lineage>
        <taxon>Bacteria</taxon>
        <taxon>Pseudomonadati</taxon>
        <taxon>Pseudomonadota</taxon>
        <taxon>Gammaproteobacteria</taxon>
        <taxon>Thiohalomonadales</taxon>
        <taxon>Thiohalophilaceae</taxon>
        <taxon>Thiohalophilus</taxon>
    </lineage>
</organism>
<evidence type="ECO:0000313" key="3">
    <source>
        <dbReference type="EMBL" id="TDX97924.1"/>
    </source>
</evidence>
<keyword evidence="2" id="KW-0472">Membrane</keyword>
<accession>A0A4R8IE99</accession>
<gene>
    <name evidence="3" type="ORF">EDC23_2728</name>
</gene>
<reference evidence="3 4" key="1">
    <citation type="submission" date="2019-03" db="EMBL/GenBank/DDBJ databases">
        <title>Genomic Encyclopedia of Type Strains, Phase IV (KMG-IV): sequencing the most valuable type-strain genomes for metagenomic binning, comparative biology and taxonomic classification.</title>
        <authorList>
            <person name="Goeker M."/>
        </authorList>
    </citation>
    <scope>NUCLEOTIDE SEQUENCE [LARGE SCALE GENOMIC DNA]</scope>
    <source>
        <strain evidence="3 4">DSM 16326</strain>
    </source>
</reference>
<keyword evidence="2" id="KW-1133">Transmembrane helix</keyword>
<feature type="transmembrane region" description="Helical" evidence="2">
    <location>
        <begin position="12"/>
        <end position="35"/>
    </location>
</feature>
<dbReference type="GO" id="GO:0043683">
    <property type="term" value="P:type IV pilus assembly"/>
    <property type="evidence" value="ECO:0007669"/>
    <property type="project" value="InterPro"/>
</dbReference>
<name>A0A4R8IE99_9GAMM</name>
<dbReference type="PANTHER" id="PTHR30093">
    <property type="entry name" value="GENERAL SECRETION PATHWAY PROTEIN G"/>
    <property type="match status" value="1"/>
</dbReference>
<dbReference type="NCBIfam" id="TIGR02532">
    <property type="entry name" value="IV_pilin_GFxxxE"/>
    <property type="match status" value="1"/>
</dbReference>
<dbReference type="InterPro" id="IPR045584">
    <property type="entry name" value="Pilin-like"/>
</dbReference>
<dbReference type="OrthoDB" id="5296638at2"/>
<dbReference type="RefSeq" id="WP_134085347.1">
    <property type="nucleotide sequence ID" value="NZ_SOQX01000010.1"/>
</dbReference>
<dbReference type="Pfam" id="PF07963">
    <property type="entry name" value="N_methyl"/>
    <property type="match status" value="1"/>
</dbReference>
<dbReference type="SUPFAM" id="SSF54523">
    <property type="entry name" value="Pili subunits"/>
    <property type="match status" value="1"/>
</dbReference>
<dbReference type="InterPro" id="IPR012902">
    <property type="entry name" value="N_methyl_site"/>
</dbReference>
<keyword evidence="2" id="KW-0812">Transmembrane</keyword>
<dbReference type="InterPro" id="IPR031982">
    <property type="entry name" value="PilE-like"/>
</dbReference>
<proteinExistence type="predicted"/>
<feature type="region of interest" description="Disordered" evidence="1">
    <location>
        <begin position="106"/>
        <end position="144"/>
    </location>
</feature>
<evidence type="ECO:0000256" key="1">
    <source>
        <dbReference type="SAM" id="MobiDB-lite"/>
    </source>
</evidence>
<dbReference type="EMBL" id="SOQX01000010">
    <property type="protein sequence ID" value="TDX97924.1"/>
    <property type="molecule type" value="Genomic_DNA"/>
</dbReference>
<comment type="caution">
    <text evidence="3">The sequence shown here is derived from an EMBL/GenBank/DDBJ whole genome shotgun (WGS) entry which is preliminary data.</text>
</comment>
<sequence length="144" mass="15912">MYFNLKQNNQGFTLIEIMITLMVIAVLASIAVPAYNSMKQQSNRSDAVSALTRVAQLQERWYSNKGTYADNLTTIGMSSTTSKEGHYDLSLTFDDTEPDEFVVTATATGPQKDDENCRTFSLDQAGRKTSEDSDGNASTGCWQK</sequence>
<dbReference type="Pfam" id="PF16732">
    <property type="entry name" value="ComP_DUS"/>
    <property type="match status" value="1"/>
</dbReference>
<evidence type="ECO:0000313" key="4">
    <source>
        <dbReference type="Proteomes" id="UP000294914"/>
    </source>
</evidence>
<dbReference type="PROSITE" id="PS00409">
    <property type="entry name" value="PROKAR_NTER_METHYL"/>
    <property type="match status" value="1"/>
</dbReference>
<dbReference type="PANTHER" id="PTHR30093:SF47">
    <property type="entry name" value="TYPE IV PILUS NON-CORE MINOR PILIN PILE"/>
    <property type="match status" value="1"/>
</dbReference>
<evidence type="ECO:0000256" key="2">
    <source>
        <dbReference type="SAM" id="Phobius"/>
    </source>
</evidence>
<protein>
    <submittedName>
        <fullName evidence="3">Type IV pilus assembly protein PilE</fullName>
    </submittedName>
</protein>
<dbReference type="Proteomes" id="UP000294914">
    <property type="component" value="Unassembled WGS sequence"/>
</dbReference>
<feature type="compositionally biased region" description="Polar residues" evidence="1">
    <location>
        <begin position="135"/>
        <end position="144"/>
    </location>
</feature>
<dbReference type="AlphaFoldDB" id="A0A4R8IE99"/>
<keyword evidence="4" id="KW-1185">Reference proteome</keyword>